<dbReference type="CDD" id="cd00712">
    <property type="entry name" value="AsnB"/>
    <property type="match status" value="1"/>
</dbReference>
<accession>A0A8J2YQX2</accession>
<evidence type="ECO:0000256" key="1">
    <source>
        <dbReference type="ARBA" id="ARBA00005187"/>
    </source>
</evidence>
<dbReference type="GO" id="GO:0006529">
    <property type="term" value="P:asparagine biosynthetic process"/>
    <property type="evidence" value="ECO:0007669"/>
    <property type="project" value="InterPro"/>
</dbReference>
<comment type="caution">
    <text evidence="10">The sequence shown here is derived from an EMBL/GenBank/DDBJ whole genome shotgun (WGS) entry which is preliminary data.</text>
</comment>
<dbReference type="Gene3D" id="3.60.20.10">
    <property type="entry name" value="Glutamine Phosphoribosylpyrophosphate, subunit 1, domain 1"/>
    <property type="match status" value="1"/>
</dbReference>
<dbReference type="InterPro" id="IPR051786">
    <property type="entry name" value="ASN_synthetase/amidase"/>
</dbReference>
<reference evidence="10" key="1">
    <citation type="journal article" date="2014" name="Int. J. Syst. Evol. Microbiol.">
        <title>Complete genome sequence of Corynebacterium casei LMG S-19264T (=DSM 44701T), isolated from a smear-ripened cheese.</title>
        <authorList>
            <consortium name="US DOE Joint Genome Institute (JGI-PGF)"/>
            <person name="Walter F."/>
            <person name="Albersmeier A."/>
            <person name="Kalinowski J."/>
            <person name="Ruckert C."/>
        </authorList>
    </citation>
    <scope>NUCLEOTIDE SEQUENCE</scope>
    <source>
        <strain evidence="10">CGMCC 1.15725</strain>
    </source>
</reference>
<dbReference type="RefSeq" id="WP_189043173.1">
    <property type="nucleotide sequence ID" value="NZ_BMJQ01000002.1"/>
</dbReference>
<comment type="pathway">
    <text evidence="1">Amino-acid biosynthesis; L-asparagine biosynthesis; L-asparagine from L-aspartate (L-Gln route): step 1/1.</text>
</comment>
<evidence type="ECO:0000256" key="3">
    <source>
        <dbReference type="ARBA" id="ARBA00012737"/>
    </source>
</evidence>
<dbReference type="Pfam" id="PF00733">
    <property type="entry name" value="Asn_synthase"/>
    <property type="match status" value="1"/>
</dbReference>
<dbReference type="AlphaFoldDB" id="A0A8J2YQX2"/>
<evidence type="ECO:0000256" key="4">
    <source>
        <dbReference type="ARBA" id="ARBA00022741"/>
    </source>
</evidence>
<dbReference type="SUPFAM" id="SSF52402">
    <property type="entry name" value="Adenine nucleotide alpha hydrolases-like"/>
    <property type="match status" value="1"/>
</dbReference>
<dbReference type="Gene3D" id="3.40.50.620">
    <property type="entry name" value="HUPs"/>
    <property type="match status" value="2"/>
</dbReference>
<reference evidence="10" key="2">
    <citation type="submission" date="2020-09" db="EMBL/GenBank/DDBJ databases">
        <authorList>
            <person name="Sun Q."/>
            <person name="Zhou Y."/>
        </authorList>
    </citation>
    <scope>NUCLEOTIDE SEQUENCE</scope>
    <source>
        <strain evidence="10">CGMCC 1.15725</strain>
    </source>
</reference>
<dbReference type="PANTHER" id="PTHR43284">
    <property type="entry name" value="ASPARAGINE SYNTHETASE (GLUTAMINE-HYDROLYZING)"/>
    <property type="match status" value="1"/>
</dbReference>
<dbReference type="InterPro" id="IPR001962">
    <property type="entry name" value="Asn_synthase"/>
</dbReference>
<evidence type="ECO:0000256" key="6">
    <source>
        <dbReference type="ARBA" id="ARBA00022962"/>
    </source>
</evidence>
<dbReference type="InterPro" id="IPR033738">
    <property type="entry name" value="AsnB_N"/>
</dbReference>
<proteinExistence type="inferred from homology"/>
<protein>
    <recommendedName>
        <fullName evidence="3">asparagine synthase (glutamine-hydrolyzing)</fullName>
        <ecNumber evidence="3">6.3.5.4</ecNumber>
    </recommendedName>
</protein>
<evidence type="ECO:0000256" key="5">
    <source>
        <dbReference type="ARBA" id="ARBA00022840"/>
    </source>
</evidence>
<feature type="binding site" evidence="8">
    <location>
        <position position="84"/>
    </location>
    <ligand>
        <name>L-glutamine</name>
        <dbReference type="ChEBI" id="CHEBI:58359"/>
    </ligand>
</feature>
<comment type="catalytic activity">
    <reaction evidence="7">
        <text>L-aspartate + L-glutamine + ATP + H2O = L-asparagine + L-glutamate + AMP + diphosphate + H(+)</text>
        <dbReference type="Rhea" id="RHEA:12228"/>
        <dbReference type="ChEBI" id="CHEBI:15377"/>
        <dbReference type="ChEBI" id="CHEBI:15378"/>
        <dbReference type="ChEBI" id="CHEBI:29985"/>
        <dbReference type="ChEBI" id="CHEBI:29991"/>
        <dbReference type="ChEBI" id="CHEBI:30616"/>
        <dbReference type="ChEBI" id="CHEBI:33019"/>
        <dbReference type="ChEBI" id="CHEBI:58048"/>
        <dbReference type="ChEBI" id="CHEBI:58359"/>
        <dbReference type="ChEBI" id="CHEBI:456215"/>
        <dbReference type="EC" id="6.3.5.4"/>
    </reaction>
</comment>
<dbReference type="EC" id="6.3.5.4" evidence="3"/>
<dbReference type="InterPro" id="IPR029055">
    <property type="entry name" value="Ntn_hydrolases_N"/>
</dbReference>
<keyword evidence="5 8" id="KW-0067">ATP-binding</keyword>
<dbReference type="SUPFAM" id="SSF56235">
    <property type="entry name" value="N-terminal nucleophile aminohydrolases (Ntn hydrolases)"/>
    <property type="match status" value="1"/>
</dbReference>
<gene>
    <name evidence="10" type="ORF">GCM10011611_10290</name>
</gene>
<keyword evidence="11" id="KW-1185">Reference proteome</keyword>
<evidence type="ECO:0000259" key="9">
    <source>
        <dbReference type="PROSITE" id="PS51278"/>
    </source>
</evidence>
<organism evidence="10 11">
    <name type="scientific">Aliidongia dinghuensis</name>
    <dbReference type="NCBI Taxonomy" id="1867774"/>
    <lineage>
        <taxon>Bacteria</taxon>
        <taxon>Pseudomonadati</taxon>
        <taxon>Pseudomonadota</taxon>
        <taxon>Alphaproteobacteria</taxon>
        <taxon>Rhodospirillales</taxon>
        <taxon>Dongiaceae</taxon>
        <taxon>Aliidongia</taxon>
    </lineage>
</organism>
<dbReference type="InterPro" id="IPR014729">
    <property type="entry name" value="Rossmann-like_a/b/a_fold"/>
</dbReference>
<comment type="similarity">
    <text evidence="2">Belongs to the asparagine synthetase family.</text>
</comment>
<dbReference type="GO" id="GO:0005524">
    <property type="term" value="F:ATP binding"/>
    <property type="evidence" value="ECO:0007669"/>
    <property type="project" value="UniProtKB-KW"/>
</dbReference>
<feature type="domain" description="Glutamine amidotransferase type-2" evidence="9">
    <location>
        <begin position="1"/>
        <end position="197"/>
    </location>
</feature>
<evidence type="ECO:0000256" key="8">
    <source>
        <dbReference type="PIRSR" id="PIRSR001589-2"/>
    </source>
</evidence>
<evidence type="ECO:0000256" key="2">
    <source>
        <dbReference type="ARBA" id="ARBA00005752"/>
    </source>
</evidence>
<name>A0A8J2YQX2_9PROT</name>
<dbReference type="PIRSF" id="PIRSF001589">
    <property type="entry name" value="Asn_synthetase_glu-h"/>
    <property type="match status" value="1"/>
</dbReference>
<dbReference type="InterPro" id="IPR006426">
    <property type="entry name" value="Asn_synth_AEB"/>
</dbReference>
<dbReference type="PANTHER" id="PTHR43284:SF1">
    <property type="entry name" value="ASPARAGINE SYNTHETASE"/>
    <property type="match status" value="1"/>
</dbReference>
<keyword evidence="4 8" id="KW-0547">Nucleotide-binding</keyword>
<dbReference type="PROSITE" id="PS51278">
    <property type="entry name" value="GATASE_TYPE_2"/>
    <property type="match status" value="1"/>
</dbReference>
<dbReference type="Proteomes" id="UP000646365">
    <property type="component" value="Unassembled WGS sequence"/>
</dbReference>
<dbReference type="Pfam" id="PF13537">
    <property type="entry name" value="GATase_7"/>
    <property type="match status" value="1"/>
</dbReference>
<dbReference type="GO" id="GO:0004066">
    <property type="term" value="F:asparagine synthase (glutamine-hydrolyzing) activity"/>
    <property type="evidence" value="ECO:0007669"/>
    <property type="project" value="UniProtKB-EC"/>
</dbReference>
<dbReference type="EMBL" id="BMJQ01000002">
    <property type="protein sequence ID" value="GGF06737.1"/>
    <property type="molecule type" value="Genomic_DNA"/>
</dbReference>
<evidence type="ECO:0000313" key="10">
    <source>
        <dbReference type="EMBL" id="GGF06737.1"/>
    </source>
</evidence>
<evidence type="ECO:0000313" key="11">
    <source>
        <dbReference type="Proteomes" id="UP000646365"/>
    </source>
</evidence>
<dbReference type="InterPro" id="IPR017932">
    <property type="entry name" value="GATase_2_dom"/>
</dbReference>
<sequence>MSICGGIPAAADVRAELERSLSALCRGPRSATRRWTGASAGLAACDDGGLFADTDGTAVVDGRIDNRAELLGELGLGPSTGLSDAELLLHLYRKSGAAFSDRVLGDFSCAVWNARERTLLLASDPGALRPMFYWLGPDEILFASEQRGLWCHPRVPKQLDEDQMAAWLARLPREPSRSFYRDICRVPPGHRVVWRDNRVTIDRYWRPEDLPTLRLKRDEDYAEALHDLLDQAVRCRIGTQGPVATQLSGGLDSSSVTALAARALAEQDRPLIALTMAPTGEVSDPGPGRFADESSHAAAVARGHANIEHVLIPNFPEPFLDALDRREAVQDWPVLSVFGVPGVDHMARTAAHRGCKVMLTGNLGNMTASYDGLTLLPALARRMHWRRLAQSMAQMRARSGHRWSSILAMTLLPLLPLPAARAVRQRFGRPELALPDYSLINPAFLKRSGLEARAVRHGGSLGNLVDWDGRRLRLAVFDRSDHRGHMAAALRRQFGVDMLDPTSDRRVVEFCLAIPEEQFLHQGEPRALIRRAMAPLLPPEILQERRRGLQMADWHGVATAARKELAAEVARLEQSPLAQQCLDLPRLRRLIDDWPAAHDIRADNYVLYQFALPFTLSAGRFIRRLEGGNM</sequence>
<keyword evidence="6" id="KW-0315">Glutamine amidotransferase</keyword>
<evidence type="ECO:0000256" key="7">
    <source>
        <dbReference type="ARBA" id="ARBA00048741"/>
    </source>
</evidence>